<organism evidence="1">
    <name type="scientific">bioreactor metagenome</name>
    <dbReference type="NCBI Taxonomy" id="1076179"/>
    <lineage>
        <taxon>unclassified sequences</taxon>
        <taxon>metagenomes</taxon>
        <taxon>ecological metagenomes</taxon>
    </lineage>
</organism>
<sequence>MLTLRIGGDEFALITGLRDPATIEALRAQVLADNGACFDCDGTPMPLSLWAGTTIVPEQPRYGAFFGEMQAAVDRSKA</sequence>
<dbReference type="AlphaFoldDB" id="A0A645H8U5"/>
<gene>
    <name evidence="1" type="ORF">SDC9_180164</name>
</gene>
<evidence type="ECO:0000313" key="1">
    <source>
        <dbReference type="EMBL" id="MPN32684.1"/>
    </source>
</evidence>
<accession>A0A645H8U5</accession>
<comment type="caution">
    <text evidence="1">The sequence shown here is derived from an EMBL/GenBank/DDBJ whole genome shotgun (WGS) entry which is preliminary data.</text>
</comment>
<name>A0A645H8U5_9ZZZZ</name>
<protein>
    <recommendedName>
        <fullName evidence="2">GGDEF domain-containing protein</fullName>
    </recommendedName>
</protein>
<dbReference type="EMBL" id="VSSQ01084819">
    <property type="protein sequence ID" value="MPN32684.1"/>
    <property type="molecule type" value="Genomic_DNA"/>
</dbReference>
<evidence type="ECO:0008006" key="2">
    <source>
        <dbReference type="Google" id="ProtNLM"/>
    </source>
</evidence>
<proteinExistence type="predicted"/>
<reference evidence="1" key="1">
    <citation type="submission" date="2019-08" db="EMBL/GenBank/DDBJ databases">
        <authorList>
            <person name="Kucharzyk K."/>
            <person name="Murdoch R.W."/>
            <person name="Higgins S."/>
            <person name="Loffler F."/>
        </authorList>
    </citation>
    <scope>NUCLEOTIDE SEQUENCE</scope>
</reference>